<organism evidence="1">
    <name type="scientific">Anguilla anguilla</name>
    <name type="common">European freshwater eel</name>
    <name type="synonym">Muraena anguilla</name>
    <dbReference type="NCBI Taxonomy" id="7936"/>
    <lineage>
        <taxon>Eukaryota</taxon>
        <taxon>Metazoa</taxon>
        <taxon>Chordata</taxon>
        <taxon>Craniata</taxon>
        <taxon>Vertebrata</taxon>
        <taxon>Euteleostomi</taxon>
        <taxon>Actinopterygii</taxon>
        <taxon>Neopterygii</taxon>
        <taxon>Teleostei</taxon>
        <taxon>Anguilliformes</taxon>
        <taxon>Anguillidae</taxon>
        <taxon>Anguilla</taxon>
    </lineage>
</organism>
<proteinExistence type="predicted"/>
<evidence type="ECO:0000313" key="1">
    <source>
        <dbReference type="EMBL" id="JAH38132.1"/>
    </source>
</evidence>
<accession>A0A0E9SA73</accession>
<dbReference type="EMBL" id="GBXM01070445">
    <property type="protein sequence ID" value="JAH38132.1"/>
    <property type="molecule type" value="Transcribed_RNA"/>
</dbReference>
<protein>
    <submittedName>
        <fullName evidence="1">Uncharacterized protein</fullName>
    </submittedName>
</protein>
<name>A0A0E9SA73_ANGAN</name>
<dbReference type="AlphaFoldDB" id="A0A0E9SA73"/>
<sequence length="51" mass="5756">MVQYAINVKRQYSALINIILVLYTVGSKMSETTSHDISIFAFDSNVILIFS</sequence>
<reference evidence="1" key="2">
    <citation type="journal article" date="2015" name="Fish Shellfish Immunol.">
        <title>Early steps in the European eel (Anguilla anguilla)-Vibrio vulnificus interaction in the gills: Role of the RtxA13 toxin.</title>
        <authorList>
            <person name="Callol A."/>
            <person name="Pajuelo D."/>
            <person name="Ebbesson L."/>
            <person name="Teles M."/>
            <person name="MacKenzie S."/>
            <person name="Amaro C."/>
        </authorList>
    </citation>
    <scope>NUCLEOTIDE SEQUENCE</scope>
</reference>
<reference evidence="1" key="1">
    <citation type="submission" date="2014-11" db="EMBL/GenBank/DDBJ databases">
        <authorList>
            <person name="Amaro Gonzalez C."/>
        </authorList>
    </citation>
    <scope>NUCLEOTIDE SEQUENCE</scope>
</reference>